<dbReference type="Pfam" id="PF01609">
    <property type="entry name" value="DDE_Tnp_1"/>
    <property type="match status" value="1"/>
</dbReference>
<accession>A0ABW2I608</accession>
<feature type="non-terminal residue" evidence="3">
    <location>
        <position position="1"/>
    </location>
</feature>
<comment type="caution">
    <text evidence="3">The sequence shown here is derived from an EMBL/GenBank/DDBJ whole genome shotgun (WGS) entry which is preliminary data.</text>
</comment>
<evidence type="ECO:0000259" key="2">
    <source>
        <dbReference type="Pfam" id="PF01609"/>
    </source>
</evidence>
<organism evidence="3 4">
    <name type="scientific">Paractinoplanes rhizophilus</name>
    <dbReference type="NCBI Taxonomy" id="1416877"/>
    <lineage>
        <taxon>Bacteria</taxon>
        <taxon>Bacillati</taxon>
        <taxon>Actinomycetota</taxon>
        <taxon>Actinomycetes</taxon>
        <taxon>Micromonosporales</taxon>
        <taxon>Micromonosporaceae</taxon>
        <taxon>Paractinoplanes</taxon>
    </lineage>
</organism>
<dbReference type="Proteomes" id="UP001596548">
    <property type="component" value="Unassembled WGS sequence"/>
</dbReference>
<gene>
    <name evidence="3" type="ORF">ACFQS1_40545</name>
</gene>
<dbReference type="RefSeq" id="WP_378978412.1">
    <property type="nucleotide sequence ID" value="NZ_JBHTBJ010000132.1"/>
</dbReference>
<feature type="compositionally biased region" description="Basic and acidic residues" evidence="1">
    <location>
        <begin position="169"/>
        <end position="179"/>
    </location>
</feature>
<feature type="domain" description="Transposase IS4-like" evidence="2">
    <location>
        <begin position="40"/>
        <end position="94"/>
    </location>
</feature>
<dbReference type="InterPro" id="IPR002559">
    <property type="entry name" value="Transposase_11"/>
</dbReference>
<evidence type="ECO:0000256" key="1">
    <source>
        <dbReference type="SAM" id="MobiDB-lite"/>
    </source>
</evidence>
<proteinExistence type="predicted"/>
<protein>
    <submittedName>
        <fullName evidence="3">Transposase</fullName>
    </submittedName>
</protein>
<evidence type="ECO:0000313" key="4">
    <source>
        <dbReference type="Proteomes" id="UP001596548"/>
    </source>
</evidence>
<feature type="region of interest" description="Disordered" evidence="1">
    <location>
        <begin position="159"/>
        <end position="179"/>
    </location>
</feature>
<evidence type="ECO:0000313" key="3">
    <source>
        <dbReference type="EMBL" id="MFC7280278.1"/>
    </source>
</evidence>
<dbReference type="InterPro" id="IPR012337">
    <property type="entry name" value="RNaseH-like_sf"/>
</dbReference>
<keyword evidence="4" id="KW-1185">Reference proteome</keyword>
<dbReference type="EMBL" id="JBHTBJ010000132">
    <property type="protein sequence ID" value="MFC7280278.1"/>
    <property type="molecule type" value="Genomic_DNA"/>
</dbReference>
<reference evidence="4" key="1">
    <citation type="journal article" date="2019" name="Int. J. Syst. Evol. Microbiol.">
        <title>The Global Catalogue of Microorganisms (GCM) 10K type strain sequencing project: providing services to taxonomists for standard genome sequencing and annotation.</title>
        <authorList>
            <consortium name="The Broad Institute Genomics Platform"/>
            <consortium name="The Broad Institute Genome Sequencing Center for Infectious Disease"/>
            <person name="Wu L."/>
            <person name="Ma J."/>
        </authorList>
    </citation>
    <scope>NUCLEOTIDE SEQUENCE [LARGE SCALE GENOMIC DNA]</scope>
    <source>
        <strain evidence="4">XZYJT-10</strain>
    </source>
</reference>
<name>A0ABW2I608_9ACTN</name>
<dbReference type="SUPFAM" id="SSF53098">
    <property type="entry name" value="Ribonuclease H-like"/>
    <property type="match status" value="1"/>
</dbReference>
<sequence length="199" mass="21982">TPRWHPEHQDPARHPPGGVFSHHHVLTLNAALMLIFSAAQHPAAQLAALYAERWQIELTYARLKTTLREPGTRLRGQTPELAHQELWALLTVYNALVRLAVTTAVDLNIDPDAVSFAAVLALTRAHLATGPCINCGHHDPDPAATLITAIAAQPLNRHTRTRTGPRTARQRETQRTRDVTYEITISPADLPKHSKTAKV</sequence>